<organism evidence="1 2">
    <name type="scientific">Plakobranchus ocellatus</name>
    <dbReference type="NCBI Taxonomy" id="259542"/>
    <lineage>
        <taxon>Eukaryota</taxon>
        <taxon>Metazoa</taxon>
        <taxon>Spiralia</taxon>
        <taxon>Lophotrochozoa</taxon>
        <taxon>Mollusca</taxon>
        <taxon>Gastropoda</taxon>
        <taxon>Heterobranchia</taxon>
        <taxon>Euthyneura</taxon>
        <taxon>Panpulmonata</taxon>
        <taxon>Sacoglossa</taxon>
        <taxon>Placobranchoidea</taxon>
        <taxon>Plakobranchidae</taxon>
        <taxon>Plakobranchus</taxon>
    </lineage>
</organism>
<dbReference type="AlphaFoldDB" id="A0AAV3Y730"/>
<gene>
    <name evidence="1" type="ORF">PoB_000439400</name>
</gene>
<dbReference type="Proteomes" id="UP000735302">
    <property type="component" value="Unassembled WGS sequence"/>
</dbReference>
<comment type="caution">
    <text evidence="1">The sequence shown here is derived from an EMBL/GenBank/DDBJ whole genome shotgun (WGS) entry which is preliminary data.</text>
</comment>
<proteinExistence type="predicted"/>
<dbReference type="EMBL" id="BLXT01000512">
    <property type="protein sequence ID" value="GFN77888.1"/>
    <property type="molecule type" value="Genomic_DNA"/>
</dbReference>
<sequence length="231" mass="26612">MVSRDNLLLLQAFLWHLDRKDLHELAADYARRIGDTLYFYAPKEQPEEGFKHIQFHVEGNLDGFHRATLEALRATVARLLFVPQEYIFLSGIEPSGSLTLTFMIHEHYTERLQQLFKEHKGSFGQLGVDGISVDDNEYIDPSLAVQRRASAPAGSASKDQLRVLYDRSLRLESQVEESEIRAIESRADATVARQEAVEWRRKENYFRALLARIAEKEKSNTPINRNRLSLI</sequence>
<accession>A0AAV3Y730</accession>
<reference evidence="1 2" key="1">
    <citation type="journal article" date="2021" name="Elife">
        <title>Chloroplast acquisition without the gene transfer in kleptoplastic sea slugs, Plakobranchus ocellatus.</title>
        <authorList>
            <person name="Maeda T."/>
            <person name="Takahashi S."/>
            <person name="Yoshida T."/>
            <person name="Shimamura S."/>
            <person name="Takaki Y."/>
            <person name="Nagai Y."/>
            <person name="Toyoda A."/>
            <person name="Suzuki Y."/>
            <person name="Arimoto A."/>
            <person name="Ishii H."/>
            <person name="Satoh N."/>
            <person name="Nishiyama T."/>
            <person name="Hasebe M."/>
            <person name="Maruyama T."/>
            <person name="Minagawa J."/>
            <person name="Obokata J."/>
            <person name="Shigenobu S."/>
        </authorList>
    </citation>
    <scope>NUCLEOTIDE SEQUENCE [LARGE SCALE GENOMIC DNA]</scope>
</reference>
<name>A0AAV3Y730_9GAST</name>
<evidence type="ECO:0000313" key="1">
    <source>
        <dbReference type="EMBL" id="GFN77888.1"/>
    </source>
</evidence>
<protein>
    <submittedName>
        <fullName evidence="1">Poly [ADP-ribose] polymerase</fullName>
    </submittedName>
</protein>
<keyword evidence="2" id="KW-1185">Reference proteome</keyword>
<evidence type="ECO:0000313" key="2">
    <source>
        <dbReference type="Proteomes" id="UP000735302"/>
    </source>
</evidence>